<keyword evidence="2" id="KW-0812">Transmembrane</keyword>
<dbReference type="RefSeq" id="XP_012766835.1">
    <property type="nucleotide sequence ID" value="XM_012911381.1"/>
</dbReference>
<evidence type="ECO:0000256" key="2">
    <source>
        <dbReference type="SAM" id="Phobius"/>
    </source>
</evidence>
<accession>A0A061D6T5</accession>
<name>A0A061D6T5_BABBI</name>
<dbReference type="AlphaFoldDB" id="A0A061D6T5"/>
<dbReference type="Proteomes" id="UP000033188">
    <property type="component" value="Chromosome 1"/>
</dbReference>
<dbReference type="EMBL" id="LK391707">
    <property type="protein sequence ID" value="CDR94649.1"/>
    <property type="molecule type" value="Genomic_DNA"/>
</dbReference>
<keyword evidence="2" id="KW-0472">Membrane</keyword>
<dbReference type="GeneID" id="24563190"/>
<feature type="region of interest" description="Disordered" evidence="1">
    <location>
        <begin position="263"/>
        <end position="282"/>
    </location>
</feature>
<gene>
    <name evidence="3" type="ORF">BBBOND_0109470</name>
</gene>
<feature type="transmembrane region" description="Helical" evidence="2">
    <location>
        <begin position="223"/>
        <end position="245"/>
    </location>
</feature>
<protein>
    <submittedName>
        <fullName evidence="3">Uncharacterized protein</fullName>
    </submittedName>
</protein>
<dbReference type="VEuPathDB" id="PiroplasmaDB:BBBOND_0109470"/>
<evidence type="ECO:0000313" key="3">
    <source>
        <dbReference type="EMBL" id="CDR94649.1"/>
    </source>
</evidence>
<reference evidence="4" key="1">
    <citation type="journal article" date="2014" name="Nucleic Acids Res.">
        <title>The evolutionary dynamics of variant antigen genes in Babesia reveal a history of genomic innovation underlying host-parasite interaction.</title>
        <authorList>
            <person name="Jackson A.P."/>
            <person name="Otto T.D."/>
            <person name="Darby A."/>
            <person name="Ramaprasad A."/>
            <person name="Xia D."/>
            <person name="Echaide I.E."/>
            <person name="Farber M."/>
            <person name="Gahlot S."/>
            <person name="Gamble J."/>
            <person name="Gupta D."/>
            <person name="Gupta Y."/>
            <person name="Jackson L."/>
            <person name="Malandrin L."/>
            <person name="Malas T.B."/>
            <person name="Moussa E."/>
            <person name="Nair M."/>
            <person name="Reid A.J."/>
            <person name="Sanders M."/>
            <person name="Sharma J."/>
            <person name="Tracey A."/>
            <person name="Quail M.A."/>
            <person name="Weir W."/>
            <person name="Wastling J.M."/>
            <person name="Hall N."/>
            <person name="Willadsen P."/>
            <person name="Lingelbach K."/>
            <person name="Shiels B."/>
            <person name="Tait A."/>
            <person name="Berriman M."/>
            <person name="Allred D.R."/>
            <person name="Pain A."/>
        </authorList>
    </citation>
    <scope>NUCLEOTIDE SEQUENCE [LARGE SCALE GENOMIC DNA]</scope>
    <source>
        <strain evidence="4">Bond</strain>
    </source>
</reference>
<organism evidence="3 4">
    <name type="scientific">Babesia bigemina</name>
    <dbReference type="NCBI Taxonomy" id="5866"/>
    <lineage>
        <taxon>Eukaryota</taxon>
        <taxon>Sar</taxon>
        <taxon>Alveolata</taxon>
        <taxon>Apicomplexa</taxon>
        <taxon>Aconoidasida</taxon>
        <taxon>Piroplasmida</taxon>
        <taxon>Babesiidae</taxon>
        <taxon>Babesia</taxon>
    </lineage>
</organism>
<keyword evidence="4" id="KW-1185">Reference proteome</keyword>
<keyword evidence="2" id="KW-1133">Transmembrane helix</keyword>
<evidence type="ECO:0000313" key="4">
    <source>
        <dbReference type="Proteomes" id="UP000033188"/>
    </source>
</evidence>
<sequence length="302" mass="33269">MAGGRMAARQVEGKDCVCFILSCKGENELCADSTCTTCMACCSPGCKDCKEHCEKGQKCRCLNLCCGCPTNCYKDGFGEASCKKKNQTKGCKRCETKCAKSERCICYQCDCGTQCNGFLCACCYWCNPGKCKRKGTCDGFVLGKCYSGEGNKKCKGHGTYNDEGRPEYVDNCTCEPKNSNSGCTCYKSKYDNKCRCIRGVPDEYGNCVIKCDLCGKLCSQDSYIHQGTLVVVPLAIAMVLIIVWCKYRDIIRKVFYELRGSSSRAPKHSSAYTNNLVGDKIPEQSSTDRYSAIRPMPYVGLS</sequence>
<proteinExistence type="predicted"/>
<feature type="compositionally biased region" description="Polar residues" evidence="1">
    <location>
        <begin position="263"/>
        <end position="276"/>
    </location>
</feature>
<evidence type="ECO:0000256" key="1">
    <source>
        <dbReference type="SAM" id="MobiDB-lite"/>
    </source>
</evidence>
<dbReference type="KEGG" id="bbig:BBBOND_0109470"/>